<gene>
    <name evidence="1" type="ORF">M9458_002936</name>
</gene>
<dbReference type="Gene3D" id="1.10.8.10">
    <property type="entry name" value="DNA helicase RuvA subunit, C-terminal domain"/>
    <property type="match status" value="2"/>
</dbReference>
<sequence length="84" mass="9525">EAVHGVTIEECQTALQNHSWNVQKAVHYLKVTVITAVMIHCLVEQLFCLGLKTRVECHKILEMCDWNLELASTQLLDSYGSVKL</sequence>
<dbReference type="AlphaFoldDB" id="A0ABD0RMR2"/>
<comment type="caution">
    <text evidence="1">The sequence shown here is derived from an EMBL/GenBank/DDBJ whole genome shotgun (WGS) entry which is preliminary data.</text>
</comment>
<evidence type="ECO:0000313" key="2">
    <source>
        <dbReference type="Proteomes" id="UP001529510"/>
    </source>
</evidence>
<evidence type="ECO:0000313" key="1">
    <source>
        <dbReference type="EMBL" id="KAL0199749.1"/>
    </source>
</evidence>
<reference evidence="1 2" key="1">
    <citation type="submission" date="2024-05" db="EMBL/GenBank/DDBJ databases">
        <title>Genome sequencing and assembly of Indian major carp, Cirrhinus mrigala (Hamilton, 1822).</title>
        <authorList>
            <person name="Mohindra V."/>
            <person name="Chowdhury L.M."/>
            <person name="Lal K."/>
            <person name="Jena J.K."/>
        </authorList>
    </citation>
    <scope>NUCLEOTIDE SEQUENCE [LARGE SCALE GENOMIC DNA]</scope>
    <source>
        <strain evidence="1">CM1030</strain>
        <tissue evidence="1">Blood</tissue>
    </source>
</reference>
<protein>
    <submittedName>
        <fullName evidence="1">Uncharacterized protein</fullName>
    </submittedName>
</protein>
<dbReference type="EMBL" id="JAMKFB020000002">
    <property type="protein sequence ID" value="KAL0199749.1"/>
    <property type="molecule type" value="Genomic_DNA"/>
</dbReference>
<dbReference type="Proteomes" id="UP001529510">
    <property type="component" value="Unassembled WGS sequence"/>
</dbReference>
<organism evidence="1 2">
    <name type="scientific">Cirrhinus mrigala</name>
    <name type="common">Mrigala</name>
    <dbReference type="NCBI Taxonomy" id="683832"/>
    <lineage>
        <taxon>Eukaryota</taxon>
        <taxon>Metazoa</taxon>
        <taxon>Chordata</taxon>
        <taxon>Craniata</taxon>
        <taxon>Vertebrata</taxon>
        <taxon>Euteleostomi</taxon>
        <taxon>Actinopterygii</taxon>
        <taxon>Neopterygii</taxon>
        <taxon>Teleostei</taxon>
        <taxon>Ostariophysi</taxon>
        <taxon>Cypriniformes</taxon>
        <taxon>Cyprinidae</taxon>
        <taxon>Labeoninae</taxon>
        <taxon>Labeonini</taxon>
        <taxon>Cirrhinus</taxon>
    </lineage>
</organism>
<keyword evidence="2" id="KW-1185">Reference proteome</keyword>
<accession>A0ABD0RMR2</accession>
<feature type="non-terminal residue" evidence="1">
    <location>
        <position position="1"/>
    </location>
</feature>
<proteinExistence type="predicted"/>
<feature type="non-terminal residue" evidence="1">
    <location>
        <position position="84"/>
    </location>
</feature>
<name>A0ABD0RMR2_CIRMR</name>